<name>A0ACB7RTN5_HYAAI</name>
<gene>
    <name evidence="1" type="ORF">HPB50_001658</name>
</gene>
<dbReference type="EMBL" id="CM023487">
    <property type="protein sequence ID" value="KAH6925214.1"/>
    <property type="molecule type" value="Genomic_DNA"/>
</dbReference>
<evidence type="ECO:0000313" key="2">
    <source>
        <dbReference type="Proteomes" id="UP000821845"/>
    </source>
</evidence>
<dbReference type="Proteomes" id="UP000821845">
    <property type="component" value="Chromosome 7"/>
</dbReference>
<reference evidence="1" key="1">
    <citation type="submission" date="2020-05" db="EMBL/GenBank/DDBJ databases">
        <title>Large-scale comparative analyses of tick genomes elucidate their genetic diversity and vector capacities.</title>
        <authorList>
            <person name="Jia N."/>
            <person name="Wang J."/>
            <person name="Shi W."/>
            <person name="Du L."/>
            <person name="Sun Y."/>
            <person name="Zhan W."/>
            <person name="Jiang J."/>
            <person name="Wang Q."/>
            <person name="Zhang B."/>
            <person name="Ji P."/>
            <person name="Sakyi L.B."/>
            <person name="Cui X."/>
            <person name="Yuan T."/>
            <person name="Jiang B."/>
            <person name="Yang W."/>
            <person name="Lam T.T.-Y."/>
            <person name="Chang Q."/>
            <person name="Ding S."/>
            <person name="Wang X."/>
            <person name="Zhu J."/>
            <person name="Ruan X."/>
            <person name="Zhao L."/>
            <person name="Wei J."/>
            <person name="Que T."/>
            <person name="Du C."/>
            <person name="Cheng J."/>
            <person name="Dai P."/>
            <person name="Han X."/>
            <person name="Huang E."/>
            <person name="Gao Y."/>
            <person name="Liu J."/>
            <person name="Shao H."/>
            <person name="Ye R."/>
            <person name="Li L."/>
            <person name="Wei W."/>
            <person name="Wang X."/>
            <person name="Wang C."/>
            <person name="Yang T."/>
            <person name="Huo Q."/>
            <person name="Li W."/>
            <person name="Guo W."/>
            <person name="Chen H."/>
            <person name="Zhou L."/>
            <person name="Ni X."/>
            <person name="Tian J."/>
            <person name="Zhou Y."/>
            <person name="Sheng Y."/>
            <person name="Liu T."/>
            <person name="Pan Y."/>
            <person name="Xia L."/>
            <person name="Li J."/>
            <person name="Zhao F."/>
            <person name="Cao W."/>
        </authorList>
    </citation>
    <scope>NUCLEOTIDE SEQUENCE</scope>
    <source>
        <strain evidence="1">Hyas-2018</strain>
    </source>
</reference>
<comment type="caution">
    <text evidence="1">The sequence shown here is derived from an EMBL/GenBank/DDBJ whole genome shotgun (WGS) entry which is preliminary data.</text>
</comment>
<accession>A0ACB7RTN5</accession>
<proteinExistence type="predicted"/>
<protein>
    <submittedName>
        <fullName evidence="1">Uncharacterized protein</fullName>
    </submittedName>
</protein>
<organism evidence="1 2">
    <name type="scientific">Hyalomma asiaticum</name>
    <name type="common">Tick</name>
    <dbReference type="NCBI Taxonomy" id="266040"/>
    <lineage>
        <taxon>Eukaryota</taxon>
        <taxon>Metazoa</taxon>
        <taxon>Ecdysozoa</taxon>
        <taxon>Arthropoda</taxon>
        <taxon>Chelicerata</taxon>
        <taxon>Arachnida</taxon>
        <taxon>Acari</taxon>
        <taxon>Parasitiformes</taxon>
        <taxon>Ixodida</taxon>
        <taxon>Ixodoidea</taxon>
        <taxon>Ixodidae</taxon>
        <taxon>Hyalomminae</taxon>
        <taxon>Hyalomma</taxon>
    </lineage>
</organism>
<sequence length="219" mass="24620">MKSAKLYEHLRKENILSLPSKTTLRKYLKSYRAGFGFSPKIFNVVSEKTATMEEYACHGGIIVDEMHLSEHLSVTTAGHIDGFVDLGKFTSPKDKHTPCDHGMVLIFVPFVGKWTQILAAFATRGNVNGGTLTKIMLEAIILAEKAGLKVDFITSDSASWNRHMWTLMGVKASLNEIKCSAPHPVDEHRQLYFISISLISSSAFETGWYAWIFKHRRVK</sequence>
<keyword evidence="2" id="KW-1185">Reference proteome</keyword>
<evidence type="ECO:0000313" key="1">
    <source>
        <dbReference type="EMBL" id="KAH6925214.1"/>
    </source>
</evidence>